<evidence type="ECO:0000313" key="11">
    <source>
        <dbReference type="Proteomes" id="UP000430345"/>
    </source>
</evidence>
<dbReference type="InterPro" id="IPR016032">
    <property type="entry name" value="Sig_transdc_resp-reg_C-effctor"/>
</dbReference>
<evidence type="ECO:0000256" key="4">
    <source>
        <dbReference type="ARBA" id="ARBA00023163"/>
    </source>
</evidence>
<accession>A0A6I1MPR9</accession>
<dbReference type="Gene3D" id="3.40.50.2300">
    <property type="match status" value="1"/>
</dbReference>
<evidence type="ECO:0000259" key="8">
    <source>
        <dbReference type="PROSITE" id="PS50110"/>
    </source>
</evidence>
<keyword evidence="11" id="KW-1185">Reference proteome</keyword>
<keyword evidence="3 7" id="KW-0238">DNA-binding</keyword>
<dbReference type="InterPro" id="IPR039420">
    <property type="entry name" value="WalR-like"/>
</dbReference>
<dbReference type="PROSITE" id="PS51755">
    <property type="entry name" value="OMPR_PHOB"/>
    <property type="match status" value="1"/>
</dbReference>
<keyword evidence="4" id="KW-0804">Transcription</keyword>
<dbReference type="GO" id="GO:0006355">
    <property type="term" value="P:regulation of DNA-templated transcription"/>
    <property type="evidence" value="ECO:0007669"/>
    <property type="project" value="InterPro"/>
</dbReference>
<dbReference type="SUPFAM" id="SSF46894">
    <property type="entry name" value="C-terminal effector domain of the bipartite response regulators"/>
    <property type="match status" value="1"/>
</dbReference>
<comment type="function">
    <text evidence="5">May play the central regulatory role in sporulation. It may be an element of the effector pathway responsible for the activation of sporulation genes in response to nutritional stress. Spo0A may act in concert with spo0H (a sigma factor) to control the expression of some genes that are critical to the sporulation process.</text>
</comment>
<dbReference type="OrthoDB" id="9803564at2"/>
<evidence type="ECO:0000256" key="1">
    <source>
        <dbReference type="ARBA" id="ARBA00018672"/>
    </source>
</evidence>
<dbReference type="Proteomes" id="UP000430345">
    <property type="component" value="Unassembled WGS sequence"/>
</dbReference>
<dbReference type="InterPro" id="IPR001867">
    <property type="entry name" value="OmpR/PhoB-type_DNA-bd"/>
</dbReference>
<sequence length="234" mass="26613">MKNILLVEDDRAVALAVIYSLKKEGFNVCHATNLKLARTMFNDKVDLILLDLMLPDGDGYELCTEIREKGNEVPIIFMTACDEESNIVLGLDLGADDYVTKPVKIRELVSRINAVLRRRSIKTTNKEYENILISDGIELDNAAHTVKKNGKEVSLTLSEFKLLLMLMENYPNVLGRNLILEKLWDVDGDFIDANTLSVYIKRLREKIEEDSKNPILIATVRSVGYKWTPKVVKR</sequence>
<dbReference type="GO" id="GO:0032993">
    <property type="term" value="C:protein-DNA complex"/>
    <property type="evidence" value="ECO:0007669"/>
    <property type="project" value="TreeGrafter"/>
</dbReference>
<dbReference type="InterPro" id="IPR036388">
    <property type="entry name" value="WH-like_DNA-bd_sf"/>
</dbReference>
<dbReference type="SMART" id="SM00448">
    <property type="entry name" value="REC"/>
    <property type="match status" value="1"/>
</dbReference>
<reference evidence="10 11" key="1">
    <citation type="submission" date="2019-10" db="EMBL/GenBank/DDBJ databases">
        <title>The Genome Sequence of Clostridium tarantellae Isolated from Fish Brain.</title>
        <authorList>
            <person name="Bano L."/>
            <person name="Kiel M."/>
            <person name="Sales G."/>
            <person name="Doxey A.C."/>
            <person name="Mansfield M.J."/>
            <person name="Schiavone M."/>
            <person name="Rossetto O."/>
            <person name="Pirazzini M."/>
            <person name="Dobrindt U."/>
            <person name="Montecucco C."/>
        </authorList>
    </citation>
    <scope>NUCLEOTIDE SEQUENCE [LARGE SCALE GENOMIC DNA]</scope>
    <source>
        <strain evidence="10 11">DSM 3997</strain>
    </source>
</reference>
<feature type="modified residue" description="4-aspartylphosphate" evidence="6">
    <location>
        <position position="51"/>
    </location>
</feature>
<dbReference type="GO" id="GO:0000976">
    <property type="term" value="F:transcription cis-regulatory region binding"/>
    <property type="evidence" value="ECO:0007669"/>
    <property type="project" value="TreeGrafter"/>
</dbReference>
<dbReference type="EMBL" id="WHJC01000321">
    <property type="protein sequence ID" value="MPQ44803.1"/>
    <property type="molecule type" value="Genomic_DNA"/>
</dbReference>
<dbReference type="RefSeq" id="WP_152891588.1">
    <property type="nucleotide sequence ID" value="NZ_WHJC01000321.1"/>
</dbReference>
<organism evidence="10 11">
    <name type="scientific">Clostridium tarantellae</name>
    <dbReference type="NCBI Taxonomy" id="39493"/>
    <lineage>
        <taxon>Bacteria</taxon>
        <taxon>Bacillati</taxon>
        <taxon>Bacillota</taxon>
        <taxon>Clostridia</taxon>
        <taxon>Eubacteriales</taxon>
        <taxon>Clostridiaceae</taxon>
        <taxon>Clostridium</taxon>
    </lineage>
</organism>
<dbReference type="Pfam" id="PF00072">
    <property type="entry name" value="Response_reg"/>
    <property type="match status" value="1"/>
</dbReference>
<dbReference type="Gene3D" id="1.10.10.10">
    <property type="entry name" value="Winged helix-like DNA-binding domain superfamily/Winged helix DNA-binding domain"/>
    <property type="match status" value="1"/>
</dbReference>
<feature type="DNA-binding region" description="OmpR/PhoB-type" evidence="7">
    <location>
        <begin position="129"/>
        <end position="229"/>
    </location>
</feature>
<gene>
    <name evidence="10" type="ORF">GBZ86_13765</name>
</gene>
<dbReference type="PANTHER" id="PTHR48111:SF73">
    <property type="entry name" value="ALKALINE PHOSPHATASE SYNTHESIS TRANSCRIPTIONAL REGULATORY PROTEIN PHOP"/>
    <property type="match status" value="1"/>
</dbReference>
<dbReference type="PROSITE" id="PS50110">
    <property type="entry name" value="RESPONSE_REGULATORY"/>
    <property type="match status" value="1"/>
</dbReference>
<dbReference type="InterPro" id="IPR011006">
    <property type="entry name" value="CheY-like_superfamily"/>
</dbReference>
<proteinExistence type="predicted"/>
<evidence type="ECO:0000313" key="10">
    <source>
        <dbReference type="EMBL" id="MPQ44803.1"/>
    </source>
</evidence>
<feature type="domain" description="Response regulatory" evidence="8">
    <location>
        <begin position="3"/>
        <end position="116"/>
    </location>
</feature>
<keyword evidence="6" id="KW-0597">Phosphoprotein</keyword>
<dbReference type="Pfam" id="PF00486">
    <property type="entry name" value="Trans_reg_C"/>
    <property type="match status" value="1"/>
</dbReference>
<dbReference type="PANTHER" id="PTHR48111">
    <property type="entry name" value="REGULATOR OF RPOS"/>
    <property type="match status" value="1"/>
</dbReference>
<evidence type="ECO:0000256" key="6">
    <source>
        <dbReference type="PROSITE-ProRule" id="PRU00169"/>
    </source>
</evidence>
<dbReference type="GO" id="GO:0000156">
    <property type="term" value="F:phosphorelay response regulator activity"/>
    <property type="evidence" value="ECO:0007669"/>
    <property type="project" value="TreeGrafter"/>
</dbReference>
<name>A0A6I1MPR9_9CLOT</name>
<dbReference type="InterPro" id="IPR001789">
    <property type="entry name" value="Sig_transdc_resp-reg_receiver"/>
</dbReference>
<feature type="domain" description="OmpR/PhoB-type" evidence="9">
    <location>
        <begin position="129"/>
        <end position="229"/>
    </location>
</feature>
<comment type="caution">
    <text evidence="10">The sequence shown here is derived from an EMBL/GenBank/DDBJ whole genome shotgun (WGS) entry which is preliminary data.</text>
</comment>
<dbReference type="CDD" id="cd17574">
    <property type="entry name" value="REC_OmpR"/>
    <property type="match status" value="1"/>
</dbReference>
<evidence type="ECO:0000256" key="7">
    <source>
        <dbReference type="PROSITE-ProRule" id="PRU01091"/>
    </source>
</evidence>
<dbReference type="Gene3D" id="6.10.250.690">
    <property type="match status" value="1"/>
</dbReference>
<evidence type="ECO:0000256" key="3">
    <source>
        <dbReference type="ARBA" id="ARBA00023125"/>
    </source>
</evidence>
<dbReference type="SMART" id="SM00862">
    <property type="entry name" value="Trans_reg_C"/>
    <property type="match status" value="1"/>
</dbReference>
<dbReference type="CDD" id="cd00383">
    <property type="entry name" value="trans_reg_C"/>
    <property type="match status" value="1"/>
</dbReference>
<dbReference type="GO" id="GO:0005829">
    <property type="term" value="C:cytosol"/>
    <property type="evidence" value="ECO:0007669"/>
    <property type="project" value="TreeGrafter"/>
</dbReference>
<evidence type="ECO:0000259" key="9">
    <source>
        <dbReference type="PROSITE" id="PS51755"/>
    </source>
</evidence>
<dbReference type="AlphaFoldDB" id="A0A6I1MPR9"/>
<evidence type="ECO:0000256" key="2">
    <source>
        <dbReference type="ARBA" id="ARBA00023015"/>
    </source>
</evidence>
<dbReference type="SUPFAM" id="SSF52172">
    <property type="entry name" value="CheY-like"/>
    <property type="match status" value="1"/>
</dbReference>
<protein>
    <recommendedName>
        <fullName evidence="1">Stage 0 sporulation protein A homolog</fullName>
    </recommendedName>
</protein>
<evidence type="ECO:0000256" key="5">
    <source>
        <dbReference type="ARBA" id="ARBA00024867"/>
    </source>
</evidence>
<keyword evidence="2" id="KW-0805">Transcription regulation</keyword>